<keyword evidence="3" id="KW-1185">Reference proteome</keyword>
<feature type="compositionally biased region" description="Basic and acidic residues" evidence="1">
    <location>
        <begin position="80"/>
        <end position="91"/>
    </location>
</feature>
<organism evidence="2 3">
    <name type="scientific">Natrinema hispanicum</name>
    <dbReference type="NCBI Taxonomy" id="392421"/>
    <lineage>
        <taxon>Archaea</taxon>
        <taxon>Methanobacteriati</taxon>
        <taxon>Methanobacteriota</taxon>
        <taxon>Stenosarchaea group</taxon>
        <taxon>Halobacteria</taxon>
        <taxon>Halobacteriales</taxon>
        <taxon>Natrialbaceae</taxon>
        <taxon>Natrinema</taxon>
    </lineage>
</organism>
<reference evidence="3" key="1">
    <citation type="submission" date="2016-10" db="EMBL/GenBank/DDBJ databases">
        <authorList>
            <person name="Varghese N."/>
            <person name="Submissions S."/>
        </authorList>
    </citation>
    <scope>NUCLEOTIDE SEQUENCE [LARGE SCALE GENOMIC DNA]</scope>
    <source>
        <strain evidence="3">CDM_6</strain>
    </source>
</reference>
<sequence length="105" mass="11830">MLSDDEKTPVGTGTVHKNKGSKGTYLNANATRALGLEDGAKVDVFDEGDHLRVVPREDSQVRTVRCVHCSTIVRTDEISNHHFEHHPEQRYDPVWYQQDSDGEAQ</sequence>
<evidence type="ECO:0000256" key="1">
    <source>
        <dbReference type="SAM" id="MobiDB-lite"/>
    </source>
</evidence>
<feature type="region of interest" description="Disordered" evidence="1">
    <location>
        <begin position="1"/>
        <end position="23"/>
    </location>
</feature>
<dbReference type="EMBL" id="FOIC01000026">
    <property type="protein sequence ID" value="SEU00898.1"/>
    <property type="molecule type" value="Genomic_DNA"/>
</dbReference>
<dbReference type="OrthoDB" id="375657at2157"/>
<protein>
    <submittedName>
        <fullName evidence="2">Uncharacterized protein</fullName>
    </submittedName>
</protein>
<dbReference type="Proteomes" id="UP000199320">
    <property type="component" value="Unassembled WGS sequence"/>
</dbReference>
<evidence type="ECO:0000313" key="2">
    <source>
        <dbReference type="EMBL" id="SEU00898.1"/>
    </source>
</evidence>
<feature type="region of interest" description="Disordered" evidence="1">
    <location>
        <begin position="80"/>
        <end position="105"/>
    </location>
</feature>
<dbReference type="AlphaFoldDB" id="A0A1I0IWA0"/>
<evidence type="ECO:0000313" key="3">
    <source>
        <dbReference type="Proteomes" id="UP000199320"/>
    </source>
</evidence>
<dbReference type="STRING" id="392421.SAMN04488694_12617"/>
<proteinExistence type="predicted"/>
<dbReference type="RefSeq" id="WP_092934919.1">
    <property type="nucleotide sequence ID" value="NZ_FOIC01000026.1"/>
</dbReference>
<name>A0A1I0IWA0_9EURY</name>
<gene>
    <name evidence="2" type="ORF">SAMN04488694_12617</name>
</gene>
<accession>A0A1I0IWA0</accession>